<feature type="compositionally biased region" description="Basic residues" evidence="1">
    <location>
        <begin position="69"/>
        <end position="79"/>
    </location>
</feature>
<accession>A0A314ZUY3</accession>
<keyword evidence="3" id="KW-1185">Reference proteome</keyword>
<evidence type="ECO:0000313" key="3">
    <source>
        <dbReference type="Proteomes" id="UP000250321"/>
    </source>
</evidence>
<name>A0A314ZUY3_PRUYE</name>
<organism evidence="2 3">
    <name type="scientific">Prunus yedoensis var. nudiflora</name>
    <dbReference type="NCBI Taxonomy" id="2094558"/>
    <lineage>
        <taxon>Eukaryota</taxon>
        <taxon>Viridiplantae</taxon>
        <taxon>Streptophyta</taxon>
        <taxon>Embryophyta</taxon>
        <taxon>Tracheophyta</taxon>
        <taxon>Spermatophyta</taxon>
        <taxon>Magnoliopsida</taxon>
        <taxon>eudicotyledons</taxon>
        <taxon>Gunneridae</taxon>
        <taxon>Pentapetalae</taxon>
        <taxon>rosids</taxon>
        <taxon>fabids</taxon>
        <taxon>Rosales</taxon>
        <taxon>Rosaceae</taxon>
        <taxon>Amygdaloideae</taxon>
        <taxon>Amygdaleae</taxon>
        <taxon>Prunus</taxon>
    </lineage>
</organism>
<gene>
    <name evidence="2" type="ORF">Pyn_04200</name>
</gene>
<proteinExistence type="predicted"/>
<reference evidence="2 3" key="1">
    <citation type="submission" date="2018-02" db="EMBL/GenBank/DDBJ databases">
        <title>Draft genome of wild Prunus yedoensis var. nudiflora.</title>
        <authorList>
            <person name="Baek S."/>
            <person name="Kim J.-H."/>
            <person name="Choi K."/>
            <person name="Kim G.-B."/>
            <person name="Cho A."/>
            <person name="Jang H."/>
            <person name="Shin C.-H."/>
            <person name="Yu H.-J."/>
            <person name="Mun J.-H."/>
        </authorList>
    </citation>
    <scope>NUCLEOTIDE SEQUENCE [LARGE SCALE GENOMIC DNA]</scope>
    <source>
        <strain evidence="3">cv. Jeju island</strain>
        <tissue evidence="2">Leaf</tissue>
    </source>
</reference>
<feature type="region of interest" description="Disordered" evidence="1">
    <location>
        <begin position="38"/>
        <end position="98"/>
    </location>
</feature>
<sequence>MLVSDKGSNQPVVHADIKAKQTYFFPRLDSPQIRPSAFVTHDHSDRHDNKGNASARKNEMPTSIPSFGMRHKKQRHKKQSTVPMMKLQPPRRKPKKRLKTLVHQTLEPRCWNRRLGSSEFAASSWMHDSNCMNPK</sequence>
<comment type="caution">
    <text evidence="2">The sequence shown here is derived from an EMBL/GenBank/DDBJ whole genome shotgun (WGS) entry which is preliminary data.</text>
</comment>
<dbReference type="AlphaFoldDB" id="A0A314ZUY3"/>
<feature type="compositionally biased region" description="Basic and acidic residues" evidence="1">
    <location>
        <begin position="40"/>
        <end position="50"/>
    </location>
</feature>
<protein>
    <submittedName>
        <fullName evidence="2">Uncharacterized protein</fullName>
    </submittedName>
</protein>
<evidence type="ECO:0000256" key="1">
    <source>
        <dbReference type="SAM" id="MobiDB-lite"/>
    </source>
</evidence>
<feature type="compositionally biased region" description="Basic residues" evidence="1">
    <location>
        <begin position="89"/>
        <end position="98"/>
    </location>
</feature>
<dbReference type="OrthoDB" id="10539459at2759"/>
<dbReference type="EMBL" id="PJQY01001047">
    <property type="protein sequence ID" value="PQQ05726.1"/>
    <property type="molecule type" value="Genomic_DNA"/>
</dbReference>
<dbReference type="Proteomes" id="UP000250321">
    <property type="component" value="Unassembled WGS sequence"/>
</dbReference>
<evidence type="ECO:0000313" key="2">
    <source>
        <dbReference type="EMBL" id="PQQ05726.1"/>
    </source>
</evidence>